<gene>
    <name evidence="1" type="ORF">ACFPFW_06095</name>
</gene>
<organism evidence="1 2">
    <name type="scientific">Flaviflagellibacter deserti</name>
    <dbReference type="NCBI Taxonomy" id="2267266"/>
    <lineage>
        <taxon>Bacteria</taxon>
        <taxon>Pseudomonadati</taxon>
        <taxon>Pseudomonadota</taxon>
        <taxon>Alphaproteobacteria</taxon>
        <taxon>Hyphomicrobiales</taxon>
        <taxon>Flaviflagellibacter</taxon>
    </lineage>
</organism>
<name>A0ABV9YZG6_9HYPH</name>
<reference evidence="2" key="1">
    <citation type="journal article" date="2019" name="Int. J. Syst. Evol. Microbiol.">
        <title>The Global Catalogue of Microorganisms (GCM) 10K type strain sequencing project: providing services to taxonomists for standard genome sequencing and annotation.</title>
        <authorList>
            <consortium name="The Broad Institute Genomics Platform"/>
            <consortium name="The Broad Institute Genome Sequencing Center for Infectious Disease"/>
            <person name="Wu L."/>
            <person name="Ma J."/>
        </authorList>
    </citation>
    <scope>NUCLEOTIDE SEQUENCE [LARGE SCALE GENOMIC DNA]</scope>
    <source>
        <strain evidence="2">CGMCC 1.16444</strain>
    </source>
</reference>
<protein>
    <submittedName>
        <fullName evidence="1">Uncharacterized protein</fullName>
    </submittedName>
</protein>
<keyword evidence="2" id="KW-1185">Reference proteome</keyword>
<sequence>MPRTPIPRTDFGNRRDAEIAIQIFSILSGLCAHCPNPACRRSRSCEWRHPTCHDRARAAGSTDFDGALSVAGEIGLLAPLPDDPDGSKHIEKLELLRDRLARGRRHALRHPEEFMARPAR</sequence>
<dbReference type="RefSeq" id="WP_114958362.1">
    <property type="nucleotide sequence ID" value="NZ_JBHSJF010000005.1"/>
</dbReference>
<evidence type="ECO:0000313" key="1">
    <source>
        <dbReference type="EMBL" id="MFC5067584.1"/>
    </source>
</evidence>
<dbReference type="EMBL" id="JBHSJF010000005">
    <property type="protein sequence ID" value="MFC5067584.1"/>
    <property type="molecule type" value="Genomic_DNA"/>
</dbReference>
<evidence type="ECO:0000313" key="2">
    <source>
        <dbReference type="Proteomes" id="UP001595796"/>
    </source>
</evidence>
<accession>A0ABV9YZG6</accession>
<comment type="caution">
    <text evidence="1">The sequence shown here is derived from an EMBL/GenBank/DDBJ whole genome shotgun (WGS) entry which is preliminary data.</text>
</comment>
<dbReference type="Proteomes" id="UP001595796">
    <property type="component" value="Unassembled WGS sequence"/>
</dbReference>
<proteinExistence type="predicted"/>